<dbReference type="RefSeq" id="WP_106287691.1">
    <property type="nucleotide sequence ID" value="NZ_CAWNTC010000220.1"/>
</dbReference>
<comment type="caution">
    <text evidence="2">The sequence shown here is derived from an EMBL/GenBank/DDBJ whole genome shotgun (WGS) entry which is preliminary data.</text>
</comment>
<dbReference type="PANTHER" id="PTHR47914">
    <property type="entry name" value="ALPHA/BETA-HYDROLASES SUPERFAMILY PROTEIN"/>
    <property type="match status" value="1"/>
</dbReference>
<dbReference type="OrthoDB" id="6181537at2"/>
<feature type="domain" description="AB hydrolase-1" evidence="1">
    <location>
        <begin position="40"/>
        <end position="244"/>
    </location>
</feature>
<keyword evidence="2" id="KW-0378">Hydrolase</keyword>
<dbReference type="Gene3D" id="3.40.50.1820">
    <property type="entry name" value="alpha/beta hydrolase"/>
    <property type="match status" value="1"/>
</dbReference>
<dbReference type="GO" id="GO:0016787">
    <property type="term" value="F:hydrolase activity"/>
    <property type="evidence" value="ECO:0007669"/>
    <property type="project" value="UniProtKB-KW"/>
</dbReference>
<dbReference type="Proteomes" id="UP000238762">
    <property type="component" value="Unassembled WGS sequence"/>
</dbReference>
<evidence type="ECO:0000259" key="1">
    <source>
        <dbReference type="Pfam" id="PF12697"/>
    </source>
</evidence>
<dbReference type="InterPro" id="IPR000073">
    <property type="entry name" value="AB_hydrolase_1"/>
</dbReference>
<evidence type="ECO:0000313" key="3">
    <source>
        <dbReference type="Proteomes" id="UP000238762"/>
    </source>
</evidence>
<sequence>MQAIASHPTPPTNVQTFSWQWQDRLVEVVYETFGRGLPVLLLPAFSTVSTRQEMAGIAQKLASQFQVIIPDFPGFGASSRPKLDYNPDLLSQFLRDFCNYLGSEPINVVSAGHASGYAMQLGSSQPGIWSTIILVAPTWRGPLPTMGAKPEVAKVVRDVVRSPILGQFLYFLNTQPSFLKLMYSRHVFNDPSHLTDDFIQQKWQVTHQNGARYAPAAFVTGNLDPARSREEFLAWFQPLPAPTMVIIPEQAPPKSLAEMETIAELPGVESVRLSGSLGLHEEYAQEVGEAIAQFLST</sequence>
<evidence type="ECO:0000313" key="2">
    <source>
        <dbReference type="EMBL" id="PSB04032.1"/>
    </source>
</evidence>
<dbReference type="PANTHER" id="PTHR47914:SF1">
    <property type="entry name" value="ALPHA_BETA-HYDROLASES SUPERFAMILY PROTEIN"/>
    <property type="match status" value="1"/>
</dbReference>
<protein>
    <submittedName>
        <fullName evidence="2">Alpha/beta hydrolase</fullName>
    </submittedName>
</protein>
<keyword evidence="3" id="KW-1185">Reference proteome</keyword>
<gene>
    <name evidence="2" type="ORF">C7B64_05710</name>
</gene>
<dbReference type="Pfam" id="PF12697">
    <property type="entry name" value="Abhydrolase_6"/>
    <property type="match status" value="1"/>
</dbReference>
<dbReference type="AlphaFoldDB" id="A0A2T1C6Y0"/>
<dbReference type="EMBL" id="PVWJ01000019">
    <property type="protein sequence ID" value="PSB04032.1"/>
    <property type="molecule type" value="Genomic_DNA"/>
</dbReference>
<reference evidence="2 3" key="1">
    <citation type="submission" date="2018-02" db="EMBL/GenBank/DDBJ databases">
        <authorList>
            <person name="Cohen D.B."/>
            <person name="Kent A.D."/>
        </authorList>
    </citation>
    <scope>NUCLEOTIDE SEQUENCE [LARGE SCALE GENOMIC DNA]</scope>
    <source>
        <strain evidence="2 3">CCAP 1448/3</strain>
    </source>
</reference>
<reference evidence="2 3" key="2">
    <citation type="submission" date="2018-03" db="EMBL/GenBank/DDBJ databases">
        <title>The ancient ancestry and fast evolution of plastids.</title>
        <authorList>
            <person name="Moore K.R."/>
            <person name="Magnabosco C."/>
            <person name="Momper L."/>
            <person name="Gold D.A."/>
            <person name="Bosak T."/>
            <person name="Fournier G.P."/>
        </authorList>
    </citation>
    <scope>NUCLEOTIDE SEQUENCE [LARGE SCALE GENOMIC DNA]</scope>
    <source>
        <strain evidence="2 3">CCAP 1448/3</strain>
    </source>
</reference>
<accession>A0A2T1C6Y0</accession>
<name>A0A2T1C6Y0_9CYAN</name>
<organism evidence="2 3">
    <name type="scientific">Merismopedia glauca CCAP 1448/3</name>
    <dbReference type="NCBI Taxonomy" id="1296344"/>
    <lineage>
        <taxon>Bacteria</taxon>
        <taxon>Bacillati</taxon>
        <taxon>Cyanobacteriota</taxon>
        <taxon>Cyanophyceae</taxon>
        <taxon>Synechococcales</taxon>
        <taxon>Merismopediaceae</taxon>
        <taxon>Merismopedia</taxon>
    </lineage>
</organism>
<dbReference type="SUPFAM" id="SSF53474">
    <property type="entry name" value="alpha/beta-Hydrolases"/>
    <property type="match status" value="1"/>
</dbReference>
<proteinExistence type="predicted"/>
<dbReference type="InterPro" id="IPR029058">
    <property type="entry name" value="AB_hydrolase_fold"/>
</dbReference>